<organism evidence="2 3">
    <name type="scientific">Leucobacter coleopterorum</name>
    <dbReference type="NCBI Taxonomy" id="2714933"/>
    <lineage>
        <taxon>Bacteria</taxon>
        <taxon>Bacillati</taxon>
        <taxon>Actinomycetota</taxon>
        <taxon>Actinomycetes</taxon>
        <taxon>Micrococcales</taxon>
        <taxon>Microbacteriaceae</taxon>
        <taxon>Leucobacter</taxon>
    </lineage>
</organism>
<dbReference type="InterPro" id="IPR000835">
    <property type="entry name" value="HTH_MarR-typ"/>
</dbReference>
<dbReference type="InterPro" id="IPR036390">
    <property type="entry name" value="WH_DNA-bd_sf"/>
</dbReference>
<dbReference type="Gene3D" id="1.10.10.10">
    <property type="entry name" value="Winged helix-like DNA-binding domain superfamily/Winged helix DNA-binding domain"/>
    <property type="match status" value="1"/>
</dbReference>
<dbReference type="PROSITE" id="PS50995">
    <property type="entry name" value="HTH_MARR_2"/>
    <property type="match status" value="1"/>
</dbReference>
<reference evidence="2 3" key="1">
    <citation type="submission" date="2020-03" db="EMBL/GenBank/DDBJ databases">
        <title>Leucobacter sp. nov., isolated from beetles.</title>
        <authorList>
            <person name="Hyun D.-W."/>
            <person name="Bae J.-W."/>
        </authorList>
    </citation>
    <scope>NUCLEOTIDE SEQUENCE [LARGE SCALE GENOMIC DNA]</scope>
    <source>
        <strain evidence="2 3">HDW9A</strain>
    </source>
</reference>
<dbReference type="Pfam" id="PF12802">
    <property type="entry name" value="MarR_2"/>
    <property type="match status" value="1"/>
</dbReference>
<proteinExistence type="predicted"/>
<dbReference type="InterPro" id="IPR039422">
    <property type="entry name" value="MarR/SlyA-like"/>
</dbReference>
<dbReference type="InterPro" id="IPR036388">
    <property type="entry name" value="WH-like_DNA-bd_sf"/>
</dbReference>
<dbReference type="PRINTS" id="PR00598">
    <property type="entry name" value="HTHMARR"/>
</dbReference>
<evidence type="ECO:0000259" key="1">
    <source>
        <dbReference type="PROSITE" id="PS50995"/>
    </source>
</evidence>
<keyword evidence="3" id="KW-1185">Reference proteome</keyword>
<protein>
    <submittedName>
        <fullName evidence="2">MarR family transcriptional regulator</fullName>
    </submittedName>
</protein>
<dbReference type="PANTHER" id="PTHR33164:SF43">
    <property type="entry name" value="HTH-TYPE TRANSCRIPTIONAL REPRESSOR YETL"/>
    <property type="match status" value="1"/>
</dbReference>
<evidence type="ECO:0000313" key="3">
    <source>
        <dbReference type="Proteomes" id="UP000503441"/>
    </source>
</evidence>
<accession>A0ABX6JZP8</accession>
<sequence>MRPLSPTEIARRLDITTAAVTSSIDRLTGLGHVERTPNPTDRRGVIVTAKPDSAAQAMSFLLPMIYSVDGVLDRFSEEEQELVGRYLEQVSAAYAEHLDDGAHSPVDA</sequence>
<feature type="domain" description="HTH marR-type" evidence="1">
    <location>
        <begin position="1"/>
        <end position="92"/>
    </location>
</feature>
<dbReference type="EMBL" id="CP049933">
    <property type="protein sequence ID" value="QIM19791.1"/>
    <property type="molecule type" value="Genomic_DNA"/>
</dbReference>
<dbReference type="SUPFAM" id="SSF46785">
    <property type="entry name" value="Winged helix' DNA-binding domain"/>
    <property type="match status" value="1"/>
</dbReference>
<name>A0ABX6JZP8_9MICO</name>
<evidence type="ECO:0000313" key="2">
    <source>
        <dbReference type="EMBL" id="QIM19791.1"/>
    </source>
</evidence>
<dbReference type="PANTHER" id="PTHR33164">
    <property type="entry name" value="TRANSCRIPTIONAL REGULATOR, MARR FAMILY"/>
    <property type="match status" value="1"/>
</dbReference>
<gene>
    <name evidence="2" type="ORF">G7066_10990</name>
</gene>
<dbReference type="Proteomes" id="UP000503441">
    <property type="component" value="Chromosome"/>
</dbReference>
<dbReference type="SMART" id="SM00347">
    <property type="entry name" value="HTH_MARR"/>
    <property type="match status" value="1"/>
</dbReference>